<dbReference type="Proteomes" id="UP001160148">
    <property type="component" value="Unassembled WGS sequence"/>
</dbReference>
<sequence length="20" mass="2481">MSYRKVYWFTKNAFSLPIKT</sequence>
<dbReference type="EMBL" id="CARXXK010000002">
    <property type="protein sequence ID" value="CAI6356445.1"/>
    <property type="molecule type" value="Genomic_DNA"/>
</dbReference>
<evidence type="ECO:0000313" key="2">
    <source>
        <dbReference type="Proteomes" id="UP001160148"/>
    </source>
</evidence>
<gene>
    <name evidence="1" type="ORF">MEUPH1_LOCUS12176</name>
</gene>
<comment type="caution">
    <text evidence="1">The sequence shown here is derived from an EMBL/GenBank/DDBJ whole genome shotgun (WGS) entry which is preliminary data.</text>
</comment>
<keyword evidence="2" id="KW-1185">Reference proteome</keyword>
<proteinExistence type="predicted"/>
<organism evidence="1 2">
    <name type="scientific">Macrosiphum euphorbiae</name>
    <name type="common">potato aphid</name>
    <dbReference type="NCBI Taxonomy" id="13131"/>
    <lineage>
        <taxon>Eukaryota</taxon>
        <taxon>Metazoa</taxon>
        <taxon>Ecdysozoa</taxon>
        <taxon>Arthropoda</taxon>
        <taxon>Hexapoda</taxon>
        <taxon>Insecta</taxon>
        <taxon>Pterygota</taxon>
        <taxon>Neoptera</taxon>
        <taxon>Paraneoptera</taxon>
        <taxon>Hemiptera</taxon>
        <taxon>Sternorrhyncha</taxon>
        <taxon>Aphidomorpha</taxon>
        <taxon>Aphidoidea</taxon>
        <taxon>Aphididae</taxon>
        <taxon>Macrosiphini</taxon>
        <taxon>Macrosiphum</taxon>
    </lineage>
</organism>
<name>A0AAV0WK28_9HEMI</name>
<reference evidence="1 2" key="1">
    <citation type="submission" date="2023-01" db="EMBL/GenBank/DDBJ databases">
        <authorList>
            <person name="Whitehead M."/>
        </authorList>
    </citation>
    <scope>NUCLEOTIDE SEQUENCE [LARGE SCALE GENOMIC DNA]</scope>
</reference>
<protein>
    <submittedName>
        <fullName evidence="1">Uncharacterized protein</fullName>
    </submittedName>
</protein>
<accession>A0AAV0WK28</accession>
<dbReference type="AlphaFoldDB" id="A0AAV0WK28"/>
<evidence type="ECO:0000313" key="1">
    <source>
        <dbReference type="EMBL" id="CAI6356445.1"/>
    </source>
</evidence>